<dbReference type="Proteomes" id="UP001589828">
    <property type="component" value="Unassembled WGS sequence"/>
</dbReference>
<comment type="caution">
    <text evidence="1">The sequence shown here is derived from an EMBL/GenBank/DDBJ whole genome shotgun (WGS) entry which is preliminary data.</text>
</comment>
<dbReference type="RefSeq" id="WP_377022392.1">
    <property type="nucleotide sequence ID" value="NZ_JBHLTS010000021.1"/>
</dbReference>
<protein>
    <recommendedName>
        <fullName evidence="3">LamG-like jellyroll fold domain-containing protein</fullName>
    </recommendedName>
</protein>
<evidence type="ECO:0000313" key="2">
    <source>
        <dbReference type="Proteomes" id="UP001589828"/>
    </source>
</evidence>
<organism evidence="1 2">
    <name type="scientific">Mucilaginibacter angelicae</name>
    <dbReference type="NCBI Taxonomy" id="869718"/>
    <lineage>
        <taxon>Bacteria</taxon>
        <taxon>Pseudomonadati</taxon>
        <taxon>Bacteroidota</taxon>
        <taxon>Sphingobacteriia</taxon>
        <taxon>Sphingobacteriales</taxon>
        <taxon>Sphingobacteriaceae</taxon>
        <taxon>Mucilaginibacter</taxon>
    </lineage>
</organism>
<keyword evidence="2" id="KW-1185">Reference proteome</keyword>
<evidence type="ECO:0000313" key="1">
    <source>
        <dbReference type="EMBL" id="MFC0514548.1"/>
    </source>
</evidence>
<proteinExistence type="predicted"/>
<name>A0ABV6L4Z2_9SPHI</name>
<accession>A0ABV6L4Z2</accession>
<dbReference type="EMBL" id="JBHLTS010000021">
    <property type="protein sequence ID" value="MFC0514548.1"/>
    <property type="molecule type" value="Genomic_DNA"/>
</dbReference>
<dbReference type="Gene3D" id="2.60.120.200">
    <property type="match status" value="1"/>
</dbReference>
<gene>
    <name evidence="1" type="ORF">ACFFGT_10060</name>
</gene>
<dbReference type="InterPro" id="IPR013320">
    <property type="entry name" value="ConA-like_dom_sf"/>
</dbReference>
<evidence type="ECO:0008006" key="3">
    <source>
        <dbReference type="Google" id="ProtNLM"/>
    </source>
</evidence>
<dbReference type="SUPFAM" id="SSF49899">
    <property type="entry name" value="Concanavalin A-like lectins/glucanases"/>
    <property type="match status" value="1"/>
</dbReference>
<sequence length="2092" mass="228425">MPVITDSVIRRYYPKLSELITIDDLPEFLSFVEDGLDGLLDHIHYKNFQFSRSPRGDSAFYSLEIISKNIGINLPFGLRFVLNPDEDGDSSISAFPVSLQYKWEILAFLRSFTFPAFAFTPEAFYDLGLQVFRVSEDQVLSHTLKFFLDPSLTSMEKFQELVEDINALYPDANLTLPANQESTISSVIALIKQNVHIPKGISALMFVLYLTDGDLTKTREKVLAFYELLVPDGIEDYVKNLITPHVKATLTLSAGIEFPTNVLQPVTATGVPIAGTKSLFRFGEATLYVDSDAGIGYNALLSGSLIPEYNQIGNTGLIISFTNAKLDLSRKTNIPEADAAGYGPDFVGLYVQHAGVIFGKFGKDDPTHPSAAITADNLLIGTGGVSGTLKLVDNGLLHRKLGDFSVKLDEFVIVFRQNAITNCDIKGELSFSKLKNTDGTDAVIGIEVLIKDNGDFSLTAKPSGDFAKIKWPDVFELQVRTLKLGDENGLFYFEVSGVLSFIAVSDVLGDFLPKNIEITKLRIWENGHLEFVGGALPVPKSFTLKVGPVKLEVDHLTITPYQRTDRTYLCVGFDGMLNTGRAGVGVGGNGIKYYFSVDDGPFDQFFSIDGIIIDMTLPGNVPKDKAQFILHGLLNVQQPSTSDSVAHTQYSGAVSFSMPQLHLNGSAGMRLDPDIPSFLVDIGLELPAPIPIFAGLGIYGFRGLIGQHYIPSKKAAGLEDDATWWDYYKAPDPVSGKKGIQINKFADTSGFSVGAGATIGTTFDDGFVFSSKLFLMLGLPDVFLLQGQAGILRSRLDLDDEKDPPFSALIAFGDQSFMANLAVDYRIPDDGFIFSLKGELDIAFFLNNASGWYINLGKDQPDSARIQAKILSILQGYAYLMISSQGIRAGAGAAFSFRLNAGIVSGGVEAHVNLGGHLSFKPFQVGGSIEMGGSAYLKVLFVKIGLGLNVGLAVEAPNPLNIVGYFEVSVKIIFKRIRVRVELRLGPHNNNMGPLQAPIDIIGLPDAVTGYSPAAAVHMLTGEVFPVNYVQDSGGNSLPAPGDTAWKYSFADDSEGINPVTIPLDSYIDIEFLKPVNPGNIIGGYANQLPDGYTELLPPQKGVNPQVTHVFSLDNVEIFVWKASPGGGQWLPYNIYEAVPAIVDAYQDTGGVALQSLKPGYWQFTDKNKFNKIRLMSQDMFSYLGKIENTLPDMDALGFGQKDLFCYEHIMERNLVDWTGAEENSVYPGGMSVFYDNLRLLFSGITGDIRKAAGHAATSLRLQGTGGSLLITMPEKVGDLDLSFLGNGHNLQVSFQTTFYFPFIFNHIRGIPVTRKTLNIAAGTTPVSVAYQDDDLPVDRVLISFDGRSASDYDGDLSVGGHFRLPDAYGNDWLNAQNRTVELERALTGLALYNKSLNAEEVIAGDSSAGRIGRWRLDSPLDTDGLYPGWTTGSPDLLPGGWVLSTANDLQVLDLYTYTASDDAVVIPSRPELKVENGNFSLEATVLFDPFVTGVGTLFSKISNDDDGSLRKGFVLHLSQQSPGDPAAVYHDEAAVPEYSIWLTCYNGAANWGLEAKGKYTTDCAGGTVSARQAKHLAVTVDRDAGLISIYLDRMLKVQHAIPEELGVFAPQSPETFLDSLSYLTPGLKARTDIMPPEAQFIEEVQVLSNTLNQTVQPVWRPNSLFAVRVSTTDTVSYPGSGSQAHQSVHTFGFRTAGPLGHFQQHNQAYRQLEQEDRSGEFKLAGLKPYIDYDRSSPDALGRYDLSKPVFWQAPRVRLFFTESSLNAMFSAWDNYLGLPPVGAALETTLIDPYQNVLQQSLAWEEIETEITWENYQRLPLSQQLVFLFNQASAGNNCNHMAAPLYKKLRQAVYVFPDLVPAKFYTAIFTSVYTTPEGGEQRFELHRFSFLTSRFKNFGEQVGSVVLDASETPARYAINPLQVAFSAAAIDQQLKTLIDSNPDNDPAATLRYAVPFERIVYGGLGLNNLEPVERITVLPVINTDPAQPGSRRMLGILVSGPEPLNDPKLDDAGRTGTVGIVLTKPDHTALEAGSFLYFQSRDTSAVFITNTAMDIPGGSADFTFTAKVFNGETYDLTAVPTGGMDLSVYLNS</sequence>
<reference evidence="1 2" key="1">
    <citation type="submission" date="2024-09" db="EMBL/GenBank/DDBJ databases">
        <authorList>
            <person name="Sun Q."/>
            <person name="Mori K."/>
        </authorList>
    </citation>
    <scope>NUCLEOTIDE SEQUENCE [LARGE SCALE GENOMIC DNA]</scope>
    <source>
        <strain evidence="1 2">NCAIM B.02415</strain>
    </source>
</reference>